<dbReference type="Proteomes" id="UP000002366">
    <property type="component" value="Chromosome"/>
</dbReference>
<feature type="binding site" evidence="8">
    <location>
        <begin position="169"/>
        <end position="170"/>
    </location>
    <ligand>
        <name>ATP</name>
        <dbReference type="ChEBI" id="CHEBI:30616"/>
    </ligand>
</feature>
<dbReference type="AlphaFoldDB" id="D5ECV1"/>
<evidence type="ECO:0000256" key="2">
    <source>
        <dbReference type="ARBA" id="ARBA00022605"/>
    </source>
</evidence>
<comment type="similarity">
    <text evidence="8">Belongs to the glutamate 5-kinase family.</text>
</comment>
<feature type="binding site" evidence="8">
    <location>
        <position position="10"/>
    </location>
    <ligand>
        <name>ATP</name>
        <dbReference type="ChEBI" id="CHEBI:30616"/>
    </ligand>
</feature>
<protein>
    <recommendedName>
        <fullName evidence="8">Glutamate 5-kinase</fullName>
        <ecNumber evidence="8">2.7.2.11</ecNumber>
    </recommendedName>
    <alternativeName>
        <fullName evidence="8">Gamma-glutamyl kinase</fullName>
        <shortName evidence="8">GK</shortName>
    </alternativeName>
</protein>
<dbReference type="InterPro" id="IPR015947">
    <property type="entry name" value="PUA-like_sf"/>
</dbReference>
<dbReference type="InterPro" id="IPR001048">
    <property type="entry name" value="Asp/Glu/Uridylate_kinase"/>
</dbReference>
<dbReference type="InterPro" id="IPR001057">
    <property type="entry name" value="Glu/AcGlu_kinase"/>
</dbReference>
<dbReference type="Gene3D" id="3.40.1160.10">
    <property type="entry name" value="Acetylglutamate kinase-like"/>
    <property type="match status" value="2"/>
</dbReference>
<dbReference type="SMART" id="SM00359">
    <property type="entry name" value="PUA"/>
    <property type="match status" value="1"/>
</dbReference>
<dbReference type="eggNOG" id="COG0263">
    <property type="taxonomic scope" value="Bacteria"/>
</dbReference>
<dbReference type="InterPro" id="IPR005715">
    <property type="entry name" value="Glu_5kinase/COase_Synthase"/>
</dbReference>
<dbReference type="STRING" id="572547.Amico_0237"/>
<keyword evidence="11" id="KW-1185">Reference proteome</keyword>
<evidence type="ECO:0000313" key="11">
    <source>
        <dbReference type="Proteomes" id="UP000002366"/>
    </source>
</evidence>
<comment type="subcellular location">
    <subcellularLocation>
        <location evidence="8">Cytoplasm</location>
    </subcellularLocation>
</comment>
<sequence>MKLCKRVVIKVGTSTVTHSTGKLNLLRMETLAREIADLQSSGREVCLISSGAVGAGVGKINFPDRPKTLPEKQALAAIGQGRLVHMYEKFFSEYGKTVAQVLLTRDVFSNRLRYLHARHTLSTLFDFGVIPIINENDTVAVDEIKFGDNDTLSAMLACLIDADLLIILSDIDGLFSDDPRINPEARLLPLVEEVSKDLLARSRTKGSKLSSGGMFTKLAAARIVMTSGIPMIIANNKEPNILRRLLDGEELGTLFVPSGSPVQARKQWIAFGSSPHGRIVIDDGAAEAIRKRGKSLLPSGIVKVEGKFSRGEVVSIVDQDEVEIARGMVNFSSDEIGIIAGHHTDEIEKLLGSTDYDEVVHRNNLALV</sequence>
<dbReference type="SUPFAM" id="SSF53633">
    <property type="entry name" value="Carbamate kinase-like"/>
    <property type="match status" value="1"/>
</dbReference>
<evidence type="ECO:0000256" key="7">
    <source>
        <dbReference type="ARBA" id="ARBA00022840"/>
    </source>
</evidence>
<dbReference type="InterPro" id="IPR019797">
    <property type="entry name" value="Glutamate_5-kinase_CS"/>
</dbReference>
<dbReference type="PANTHER" id="PTHR43654">
    <property type="entry name" value="GLUTAMATE 5-KINASE"/>
    <property type="match status" value="1"/>
</dbReference>
<evidence type="ECO:0000256" key="5">
    <source>
        <dbReference type="ARBA" id="ARBA00022741"/>
    </source>
</evidence>
<evidence type="ECO:0000256" key="3">
    <source>
        <dbReference type="ARBA" id="ARBA00022650"/>
    </source>
</evidence>
<dbReference type="PROSITE" id="PS50890">
    <property type="entry name" value="PUA"/>
    <property type="match status" value="1"/>
</dbReference>
<dbReference type="HOGENOM" id="CLU_025400_2_0_0"/>
<keyword evidence="5 8" id="KW-0547">Nucleotide-binding</keyword>
<dbReference type="InterPro" id="IPR041739">
    <property type="entry name" value="G5K_ProB"/>
</dbReference>
<evidence type="ECO:0000256" key="1">
    <source>
        <dbReference type="ARBA" id="ARBA00022490"/>
    </source>
</evidence>
<dbReference type="Pfam" id="PF00696">
    <property type="entry name" value="AA_kinase"/>
    <property type="match status" value="1"/>
</dbReference>
<dbReference type="HAMAP" id="MF_00456">
    <property type="entry name" value="ProB"/>
    <property type="match status" value="1"/>
</dbReference>
<feature type="binding site" evidence="8">
    <location>
        <begin position="211"/>
        <end position="217"/>
    </location>
    <ligand>
        <name>ATP</name>
        <dbReference type="ChEBI" id="CHEBI:30616"/>
    </ligand>
</feature>
<name>D5ECV1_AMICL</name>
<dbReference type="CDD" id="cd21157">
    <property type="entry name" value="PUA_G5K"/>
    <property type="match status" value="1"/>
</dbReference>
<dbReference type="Gene3D" id="2.30.130.10">
    <property type="entry name" value="PUA domain"/>
    <property type="match status" value="1"/>
</dbReference>
<feature type="binding site" evidence="8">
    <location>
        <position position="137"/>
    </location>
    <ligand>
        <name>substrate</name>
    </ligand>
</feature>
<dbReference type="EC" id="2.7.2.11" evidence="8"/>
<comment type="pathway">
    <text evidence="8">Amino-acid biosynthesis; L-proline biosynthesis; L-glutamate 5-semialdehyde from L-glutamate: step 1/2.</text>
</comment>
<dbReference type="Pfam" id="PF01472">
    <property type="entry name" value="PUA"/>
    <property type="match status" value="1"/>
</dbReference>
<evidence type="ECO:0000256" key="8">
    <source>
        <dbReference type="HAMAP-Rule" id="MF_00456"/>
    </source>
</evidence>
<dbReference type="PROSITE" id="PS00902">
    <property type="entry name" value="GLUTAMATE_5_KINASE"/>
    <property type="match status" value="1"/>
</dbReference>
<gene>
    <name evidence="8" type="primary">proB</name>
    <name evidence="10" type="ordered locus">Amico_0237</name>
</gene>
<dbReference type="GO" id="GO:0005524">
    <property type="term" value="F:ATP binding"/>
    <property type="evidence" value="ECO:0007669"/>
    <property type="project" value="UniProtKB-KW"/>
</dbReference>
<dbReference type="InterPro" id="IPR036393">
    <property type="entry name" value="AceGlu_kinase-like_sf"/>
</dbReference>
<comment type="function">
    <text evidence="8">Catalyzes the transfer of a phosphate group to glutamate to form L-glutamate 5-phosphate.</text>
</comment>
<keyword evidence="6 8" id="KW-0418">Kinase</keyword>
<dbReference type="InterPro" id="IPR011529">
    <property type="entry name" value="Glu_5kinase"/>
</dbReference>
<dbReference type="GO" id="GO:0005829">
    <property type="term" value="C:cytosol"/>
    <property type="evidence" value="ECO:0007669"/>
    <property type="project" value="TreeGrafter"/>
</dbReference>
<dbReference type="KEGG" id="aco:Amico_0237"/>
<accession>D5ECV1</accession>
<reference evidence="10 11" key="1">
    <citation type="journal article" date="2010" name="Stand. Genomic Sci.">
        <title>Complete genome sequence of Aminobacterium colombiense type strain (ALA-1).</title>
        <authorList>
            <person name="Chertkov O."/>
            <person name="Sikorski J."/>
            <person name="Brambilla E."/>
            <person name="Lapidus A."/>
            <person name="Copeland A."/>
            <person name="Glavina Del Rio T."/>
            <person name="Nolan M."/>
            <person name="Lucas S."/>
            <person name="Tice H."/>
            <person name="Cheng J.F."/>
            <person name="Han C."/>
            <person name="Detter J.C."/>
            <person name="Bruce D."/>
            <person name="Tapia R."/>
            <person name="Goodwin L."/>
            <person name="Pitluck S."/>
            <person name="Liolios K."/>
            <person name="Ivanova N."/>
            <person name="Mavromatis K."/>
            <person name="Ovchinnikova G."/>
            <person name="Pati A."/>
            <person name="Chen A."/>
            <person name="Palaniappan K."/>
            <person name="Land M."/>
            <person name="Hauser L."/>
            <person name="Chang Y.J."/>
            <person name="Jeffries C.D."/>
            <person name="Spring S."/>
            <person name="Rohde M."/>
            <person name="Goker M."/>
            <person name="Bristow J."/>
            <person name="Eisen J.A."/>
            <person name="Markowitz V."/>
            <person name="Hugenholtz P."/>
            <person name="Kyrpides N.C."/>
            <person name="Klenk H.P."/>
        </authorList>
    </citation>
    <scope>NUCLEOTIDE SEQUENCE [LARGE SCALE GENOMIC DNA]</scope>
    <source>
        <strain evidence="11">DSM 12261 / ALA-1</strain>
    </source>
</reference>
<dbReference type="GO" id="GO:0004349">
    <property type="term" value="F:glutamate 5-kinase activity"/>
    <property type="evidence" value="ECO:0007669"/>
    <property type="project" value="UniProtKB-UniRule"/>
</dbReference>
<dbReference type="FunFam" id="2.30.130.10:FF:000007">
    <property type="entry name" value="Glutamate 5-kinase"/>
    <property type="match status" value="1"/>
</dbReference>
<keyword evidence="3 8" id="KW-0641">Proline biosynthesis</keyword>
<feature type="binding site" evidence="8">
    <location>
        <position position="50"/>
    </location>
    <ligand>
        <name>substrate</name>
    </ligand>
</feature>
<keyword evidence="1 8" id="KW-0963">Cytoplasm</keyword>
<dbReference type="PRINTS" id="PR00474">
    <property type="entry name" value="GLU5KINASE"/>
</dbReference>
<dbReference type="PANTHER" id="PTHR43654:SF1">
    <property type="entry name" value="ISOPENTENYL PHOSPHATE KINASE"/>
    <property type="match status" value="1"/>
</dbReference>
<feature type="binding site" evidence="8">
    <location>
        <position position="149"/>
    </location>
    <ligand>
        <name>substrate</name>
    </ligand>
</feature>
<comment type="catalytic activity">
    <reaction evidence="8">
        <text>L-glutamate + ATP = L-glutamyl 5-phosphate + ADP</text>
        <dbReference type="Rhea" id="RHEA:14877"/>
        <dbReference type="ChEBI" id="CHEBI:29985"/>
        <dbReference type="ChEBI" id="CHEBI:30616"/>
        <dbReference type="ChEBI" id="CHEBI:58274"/>
        <dbReference type="ChEBI" id="CHEBI:456216"/>
        <dbReference type="EC" id="2.7.2.11"/>
    </reaction>
</comment>
<keyword evidence="4 8" id="KW-0808">Transferase</keyword>
<dbReference type="SUPFAM" id="SSF88697">
    <property type="entry name" value="PUA domain-like"/>
    <property type="match status" value="1"/>
</dbReference>
<evidence type="ECO:0000313" key="10">
    <source>
        <dbReference type="EMBL" id="ADE56383.1"/>
    </source>
</evidence>
<dbReference type="CDD" id="cd04242">
    <property type="entry name" value="AAK_G5K_ProB"/>
    <property type="match status" value="1"/>
</dbReference>
<keyword evidence="2 8" id="KW-0028">Amino-acid biosynthesis</keyword>
<evidence type="ECO:0000256" key="4">
    <source>
        <dbReference type="ARBA" id="ARBA00022679"/>
    </source>
</evidence>
<dbReference type="PIRSF" id="PIRSF000729">
    <property type="entry name" value="GK"/>
    <property type="match status" value="1"/>
</dbReference>
<dbReference type="GO" id="GO:0003723">
    <property type="term" value="F:RNA binding"/>
    <property type="evidence" value="ECO:0007669"/>
    <property type="project" value="InterPro"/>
</dbReference>
<dbReference type="UniPathway" id="UPA00098">
    <property type="reaction ID" value="UER00359"/>
</dbReference>
<feature type="domain" description="PUA" evidence="9">
    <location>
        <begin position="277"/>
        <end position="360"/>
    </location>
</feature>
<keyword evidence="7 8" id="KW-0067">ATP-binding</keyword>
<evidence type="ECO:0000256" key="6">
    <source>
        <dbReference type="ARBA" id="ARBA00022777"/>
    </source>
</evidence>
<dbReference type="EMBL" id="CP001997">
    <property type="protein sequence ID" value="ADE56383.1"/>
    <property type="molecule type" value="Genomic_DNA"/>
</dbReference>
<dbReference type="InterPro" id="IPR002478">
    <property type="entry name" value="PUA"/>
</dbReference>
<dbReference type="NCBIfam" id="TIGR01027">
    <property type="entry name" value="proB"/>
    <property type="match status" value="1"/>
</dbReference>
<dbReference type="FunFam" id="3.40.1160.10:FF:000018">
    <property type="entry name" value="Glutamate 5-kinase"/>
    <property type="match status" value="1"/>
</dbReference>
<dbReference type="GO" id="GO:0055129">
    <property type="term" value="P:L-proline biosynthetic process"/>
    <property type="evidence" value="ECO:0007669"/>
    <property type="project" value="UniProtKB-UniRule"/>
</dbReference>
<proteinExistence type="inferred from homology"/>
<organism evidence="10 11">
    <name type="scientific">Aminobacterium colombiense (strain DSM 12261 / ALA-1)</name>
    <dbReference type="NCBI Taxonomy" id="572547"/>
    <lineage>
        <taxon>Bacteria</taxon>
        <taxon>Thermotogati</taxon>
        <taxon>Synergistota</taxon>
        <taxon>Synergistia</taxon>
        <taxon>Synergistales</taxon>
        <taxon>Aminobacteriaceae</taxon>
        <taxon>Aminobacterium</taxon>
    </lineage>
</organism>
<evidence type="ECO:0000259" key="9">
    <source>
        <dbReference type="SMART" id="SM00359"/>
    </source>
</evidence>
<dbReference type="InterPro" id="IPR036974">
    <property type="entry name" value="PUA_sf"/>
</dbReference>